<reference evidence="4 5" key="1">
    <citation type="submission" date="2010-05" db="EMBL/GenBank/DDBJ databases">
        <title>Complete sequence of Methanococcus voltae A3.</title>
        <authorList>
            <consortium name="US DOE Joint Genome Institute"/>
            <person name="Lucas S."/>
            <person name="Copeland A."/>
            <person name="Lapidus A."/>
            <person name="Cheng J.-F."/>
            <person name="Bruce D."/>
            <person name="Goodwin L."/>
            <person name="Pitluck S."/>
            <person name="Lowry S."/>
            <person name="Clum A."/>
            <person name="Land M."/>
            <person name="Hauser L."/>
            <person name="Kyrpides N."/>
            <person name="Mikhailova N."/>
            <person name="Whitman W.B."/>
            <person name="Woyke T."/>
        </authorList>
    </citation>
    <scope>NUCLEOTIDE SEQUENCE [LARGE SCALE GENOMIC DNA]</scope>
    <source>
        <strain evidence="5">ATCC BAA-1334 / A3</strain>
    </source>
</reference>
<dbReference type="SUPFAM" id="SSF63882">
    <property type="entry name" value="MoeA N-terminal region -like"/>
    <property type="match status" value="1"/>
</dbReference>
<dbReference type="Gene3D" id="2.40.340.10">
    <property type="entry name" value="MoeA, C-terminal, domain IV"/>
    <property type="match status" value="1"/>
</dbReference>
<evidence type="ECO:0000256" key="1">
    <source>
        <dbReference type="ARBA" id="ARBA00005046"/>
    </source>
</evidence>
<dbReference type="GO" id="GO:0005737">
    <property type="term" value="C:cytoplasm"/>
    <property type="evidence" value="ECO:0007669"/>
    <property type="project" value="TreeGrafter"/>
</dbReference>
<dbReference type="PANTHER" id="PTHR10192">
    <property type="entry name" value="MOLYBDOPTERIN BIOSYNTHESIS PROTEIN"/>
    <property type="match status" value="1"/>
</dbReference>
<dbReference type="GO" id="GO:0006777">
    <property type="term" value="P:Mo-molybdopterin cofactor biosynthetic process"/>
    <property type="evidence" value="ECO:0007669"/>
    <property type="project" value="UniProtKB-KW"/>
</dbReference>
<evidence type="ECO:0000313" key="5">
    <source>
        <dbReference type="Proteomes" id="UP000007722"/>
    </source>
</evidence>
<dbReference type="InterPro" id="IPR036135">
    <property type="entry name" value="MoeA_linker/N_sf"/>
</dbReference>
<evidence type="ECO:0000313" key="4">
    <source>
        <dbReference type="EMBL" id="ADI36471.1"/>
    </source>
</evidence>
<dbReference type="FunCoup" id="D7DTL1">
    <property type="interactions" value="129"/>
</dbReference>
<sequence>MRYLELLEIKDAKKIINDKLSELKNEEIDLIYSNGRILSEDVISEVDVPPFDRSRMDGYAVLAKDTYEADESNPITLKIIDSVKAGAFSDKKLTEKTCIEIATGAPMPKSADAVVMVEYTEQISENEIKIYDAVAPHENIQYCGSDIMVGELILRKGTKLTARDIGAISAIGKNKINVEKSLNVGLISTGNELQALGNDLKPNKIYDVNTYTLASSIQENGWNFNFYGIVEDNENDLKEKITKALNNDEDVIILSGGTSAGVGDLTSTVIEELGGEILVHGIKIKPGKPTIIGQIHFNNKNKLVVGLPGYPTSCLTIFDVLFNEKGNLLTAHFHPRYLSAKGREEYLPVSIIKGLEGYGVYPIVKGSGAITSLTYADGYVIIPENKEMLEDEVVDVHLFGNIKLGLNIIGSHCIGIDHILQKSDLIAKTVNVGSLGGISSIKRDEADIAGVHLLGNDGEYNIPFLKKYGVKNASLVRGYLREQGFMFKKELNKKIEDKIGFELKTIEDIVKLLKSPIAEEIDFINRNKGAGTRVLFDKFLKDNLINKSNINGYDLEAKTHSAVGASIAMNKVEMGVGIKTIAEKYNLEFIKLADENYDLLIRNEKLNDPEVLEFVELLKKVDLPFKKPDNCGEIIYKSI</sequence>
<accession>D7DTL1</accession>
<dbReference type="Gene3D" id="3.40.980.10">
    <property type="entry name" value="MoaB/Mog-like domain"/>
    <property type="match status" value="1"/>
</dbReference>
<dbReference type="InterPro" id="IPR001453">
    <property type="entry name" value="MoaB/Mog_dom"/>
</dbReference>
<gene>
    <name evidence="4" type="ordered locus">Mvol_0812</name>
</gene>
<dbReference type="InterPro" id="IPR005110">
    <property type="entry name" value="MoeA_linker/N"/>
</dbReference>
<keyword evidence="5" id="KW-1185">Reference proteome</keyword>
<dbReference type="InterPro" id="IPR005111">
    <property type="entry name" value="MoeA_C_domain_IV"/>
</dbReference>
<dbReference type="Pfam" id="PF03454">
    <property type="entry name" value="MoeA_C"/>
    <property type="match status" value="1"/>
</dbReference>
<dbReference type="SUPFAM" id="SSF63867">
    <property type="entry name" value="MoeA C-terminal domain-like"/>
    <property type="match status" value="1"/>
</dbReference>
<organism evidence="4 5">
    <name type="scientific">Methanococcus voltae (strain ATCC BAA-1334 / A3)</name>
    <dbReference type="NCBI Taxonomy" id="456320"/>
    <lineage>
        <taxon>Archaea</taxon>
        <taxon>Methanobacteriati</taxon>
        <taxon>Methanobacteriota</taxon>
        <taxon>Methanomada group</taxon>
        <taxon>Methanococci</taxon>
        <taxon>Methanococcales</taxon>
        <taxon>Methanococcaceae</taxon>
        <taxon>Methanococcus</taxon>
    </lineage>
</organism>
<dbReference type="Gene3D" id="3.90.105.10">
    <property type="entry name" value="Molybdopterin biosynthesis moea protein, domain 2"/>
    <property type="match status" value="1"/>
</dbReference>
<name>D7DTL1_METV3</name>
<evidence type="ECO:0000259" key="3">
    <source>
        <dbReference type="SMART" id="SM00852"/>
    </source>
</evidence>
<dbReference type="Pfam" id="PF12727">
    <property type="entry name" value="PBP_like"/>
    <property type="match status" value="1"/>
</dbReference>
<dbReference type="eggNOG" id="arCOG00217">
    <property type="taxonomic scope" value="Archaea"/>
</dbReference>
<dbReference type="SUPFAM" id="SSF53218">
    <property type="entry name" value="Molybdenum cofactor biosynthesis proteins"/>
    <property type="match status" value="1"/>
</dbReference>
<dbReference type="GO" id="GO:0061599">
    <property type="term" value="F:molybdopterin molybdotransferase activity"/>
    <property type="evidence" value="ECO:0007669"/>
    <property type="project" value="TreeGrafter"/>
</dbReference>
<feature type="domain" description="MoaB/Mog" evidence="3">
    <location>
        <begin position="185"/>
        <end position="328"/>
    </location>
</feature>
<dbReference type="InterPro" id="IPR038987">
    <property type="entry name" value="MoeA-like"/>
</dbReference>
<protein>
    <submittedName>
        <fullName evidence="4">Molybdenum cofactor synthesis domain protein</fullName>
    </submittedName>
</protein>
<dbReference type="InterPro" id="IPR036425">
    <property type="entry name" value="MoaB/Mog-like_dom_sf"/>
</dbReference>
<keyword evidence="2" id="KW-0501">Molybdenum cofactor biosynthesis</keyword>
<dbReference type="FunFam" id="2.170.190.11:FF:000001">
    <property type="entry name" value="Molybdopterin molybdenumtransferase"/>
    <property type="match status" value="1"/>
</dbReference>
<dbReference type="Pfam" id="PF00994">
    <property type="entry name" value="MoCF_biosynth"/>
    <property type="match status" value="1"/>
</dbReference>
<dbReference type="KEGG" id="mvo:Mvol_0812"/>
<dbReference type="UniPathway" id="UPA00344"/>
<dbReference type="CDD" id="cd00887">
    <property type="entry name" value="MoeA"/>
    <property type="match status" value="1"/>
</dbReference>
<dbReference type="HOGENOM" id="CLU_010186_3_0_2"/>
<dbReference type="NCBIfam" id="NF011068">
    <property type="entry name" value="PRK14498.1"/>
    <property type="match status" value="1"/>
</dbReference>
<dbReference type="OrthoDB" id="31371at2157"/>
<proteinExistence type="predicted"/>
<dbReference type="AlphaFoldDB" id="D7DTL1"/>
<dbReference type="SMART" id="SM00852">
    <property type="entry name" value="MoCF_biosynth"/>
    <property type="match status" value="1"/>
</dbReference>
<dbReference type="NCBIfam" id="TIGR00177">
    <property type="entry name" value="molyb_syn"/>
    <property type="match status" value="1"/>
</dbReference>
<evidence type="ECO:0000256" key="2">
    <source>
        <dbReference type="ARBA" id="ARBA00023150"/>
    </source>
</evidence>
<dbReference type="PANTHER" id="PTHR10192:SF5">
    <property type="entry name" value="GEPHYRIN"/>
    <property type="match status" value="1"/>
</dbReference>
<dbReference type="InterPro" id="IPR036688">
    <property type="entry name" value="MoeA_C_domain_IV_sf"/>
</dbReference>
<dbReference type="InterPro" id="IPR008284">
    <property type="entry name" value="MoCF_biosynth_CS"/>
</dbReference>
<comment type="pathway">
    <text evidence="1">Cofactor biosynthesis; molybdopterin biosynthesis.</text>
</comment>
<dbReference type="Pfam" id="PF03453">
    <property type="entry name" value="MoeA_N"/>
    <property type="match status" value="1"/>
</dbReference>
<dbReference type="Gene3D" id="2.170.190.11">
    <property type="entry name" value="Molybdopterin biosynthesis moea protein, domain 3"/>
    <property type="match status" value="1"/>
</dbReference>
<dbReference type="InParanoid" id="D7DTL1"/>
<dbReference type="Proteomes" id="UP000007722">
    <property type="component" value="Chromosome"/>
</dbReference>
<dbReference type="PROSITE" id="PS01079">
    <property type="entry name" value="MOCF_BIOSYNTHESIS_2"/>
    <property type="match status" value="1"/>
</dbReference>
<dbReference type="EMBL" id="CP002057">
    <property type="protein sequence ID" value="ADI36471.1"/>
    <property type="molecule type" value="Genomic_DNA"/>
</dbReference>
<dbReference type="STRING" id="456320.Mvol_0812"/>
<dbReference type="InterPro" id="IPR024370">
    <property type="entry name" value="PBP_domain"/>
</dbReference>
<dbReference type="eggNOG" id="arCOG00230">
    <property type="taxonomic scope" value="Archaea"/>
</dbReference>